<protein>
    <recommendedName>
        <fullName evidence="5">PIN domain-containing protein</fullName>
    </recommendedName>
</protein>
<accession>D1BWD8</accession>
<keyword evidence="2" id="KW-0479">Metal-binding</keyword>
<evidence type="ECO:0000256" key="4">
    <source>
        <dbReference type="ARBA" id="ARBA00022842"/>
    </source>
</evidence>
<gene>
    <name evidence="6" type="ordered locus">Xcel_2468</name>
</gene>
<dbReference type="EMBL" id="CP001821">
    <property type="protein sequence ID" value="ACZ31483.1"/>
    <property type="molecule type" value="Genomic_DNA"/>
</dbReference>
<dbReference type="Proteomes" id="UP000002255">
    <property type="component" value="Chromosome"/>
</dbReference>
<dbReference type="InterPro" id="IPR002716">
    <property type="entry name" value="PIN_dom"/>
</dbReference>
<dbReference type="OrthoDB" id="4774897at2"/>
<dbReference type="GO" id="GO:0004518">
    <property type="term" value="F:nuclease activity"/>
    <property type="evidence" value="ECO:0007669"/>
    <property type="project" value="UniProtKB-KW"/>
</dbReference>
<organism evidence="6 7">
    <name type="scientific">Xylanimonas cellulosilytica (strain DSM 15894 / JCM 12276 / CECT 5975 / KCTC 9989 / LMG 20990 / NBRC 107835 / XIL07)</name>
    <dbReference type="NCBI Taxonomy" id="446471"/>
    <lineage>
        <taxon>Bacteria</taxon>
        <taxon>Bacillati</taxon>
        <taxon>Actinomycetota</taxon>
        <taxon>Actinomycetes</taxon>
        <taxon>Micrococcales</taxon>
        <taxon>Promicromonosporaceae</taxon>
        <taxon>Xylanimonas</taxon>
    </lineage>
</organism>
<proteinExistence type="predicted"/>
<dbReference type="Gene3D" id="3.40.50.1010">
    <property type="entry name" value="5'-nuclease"/>
    <property type="match status" value="1"/>
</dbReference>
<evidence type="ECO:0000256" key="3">
    <source>
        <dbReference type="ARBA" id="ARBA00022801"/>
    </source>
</evidence>
<keyword evidence="3" id="KW-0378">Hydrolase</keyword>
<dbReference type="Pfam" id="PF01850">
    <property type="entry name" value="PIN"/>
    <property type="match status" value="1"/>
</dbReference>
<reference evidence="6 7" key="2">
    <citation type="journal article" date="2010" name="Stand. Genomic Sci.">
        <title>Complete genome sequence of Xylanimonas cellulosilytica type strain (XIL07).</title>
        <authorList>
            <person name="Foster B."/>
            <person name="Pukall R."/>
            <person name="Abt B."/>
            <person name="Nolan M."/>
            <person name="Glavina Del Rio T."/>
            <person name="Chen F."/>
            <person name="Lucas S."/>
            <person name="Tice H."/>
            <person name="Pitluck S."/>
            <person name="Cheng J.-F."/>
            <person name="Chertkov O."/>
            <person name="Brettin T."/>
            <person name="Han C."/>
            <person name="Detter J.C."/>
            <person name="Bruce D."/>
            <person name="Goodwin L."/>
            <person name="Ivanova N."/>
            <person name="Mavromatis K."/>
            <person name="Pati A."/>
            <person name="Mikhailova N."/>
            <person name="Chen A."/>
            <person name="Palaniappan K."/>
            <person name="Land M."/>
            <person name="Hauser L."/>
            <person name="Chang Y.-J."/>
            <person name="Jeffries C.D."/>
            <person name="Chain P."/>
            <person name="Rohde M."/>
            <person name="Goeker M."/>
            <person name="Bristow J."/>
            <person name="Eisen J.A."/>
            <person name="Markowitz V."/>
            <person name="Hugenholtz P."/>
            <person name="Kyrpides N.C."/>
            <person name="Klenk H.-P."/>
            <person name="Lapidus A."/>
        </authorList>
    </citation>
    <scope>NUCLEOTIDE SEQUENCE [LARGE SCALE GENOMIC DNA]</scope>
    <source>
        <strain evidence="7">DSM 15894 / CECT 5975 / LMG 20990 / XIL07</strain>
    </source>
</reference>
<dbReference type="GO" id="GO:0046872">
    <property type="term" value="F:metal ion binding"/>
    <property type="evidence" value="ECO:0007669"/>
    <property type="project" value="UniProtKB-KW"/>
</dbReference>
<dbReference type="RefSeq" id="WP_012879225.1">
    <property type="nucleotide sequence ID" value="NC_013530.1"/>
</dbReference>
<keyword evidence="1" id="KW-0540">Nuclease</keyword>
<dbReference type="AlphaFoldDB" id="D1BWD8"/>
<evidence type="ECO:0000256" key="2">
    <source>
        <dbReference type="ARBA" id="ARBA00022723"/>
    </source>
</evidence>
<evidence type="ECO:0000313" key="6">
    <source>
        <dbReference type="EMBL" id="ACZ31483.1"/>
    </source>
</evidence>
<dbReference type="GO" id="GO:0016787">
    <property type="term" value="F:hydrolase activity"/>
    <property type="evidence" value="ECO:0007669"/>
    <property type="project" value="UniProtKB-KW"/>
</dbReference>
<dbReference type="KEGG" id="xce:Xcel_2468"/>
<evidence type="ECO:0000313" key="7">
    <source>
        <dbReference type="Proteomes" id="UP000002255"/>
    </source>
</evidence>
<evidence type="ECO:0000256" key="1">
    <source>
        <dbReference type="ARBA" id="ARBA00022722"/>
    </source>
</evidence>
<dbReference type="STRING" id="446471.Xcel_2468"/>
<keyword evidence="4" id="KW-0460">Magnesium</keyword>
<dbReference type="eggNOG" id="COG1848">
    <property type="taxonomic scope" value="Bacteria"/>
</dbReference>
<feature type="domain" description="PIN" evidence="5">
    <location>
        <begin position="4"/>
        <end position="118"/>
    </location>
</feature>
<dbReference type="HOGENOM" id="CLU_1767353_0_0_11"/>
<name>D1BWD8_XYLCX</name>
<keyword evidence="7" id="KW-1185">Reference proteome</keyword>
<dbReference type="InterPro" id="IPR029060">
    <property type="entry name" value="PIN-like_dom_sf"/>
</dbReference>
<reference evidence="7" key="1">
    <citation type="submission" date="2009-11" db="EMBL/GenBank/DDBJ databases">
        <title>The complete chromosome of Xylanimonas cellulosilytica DSM 15894.</title>
        <authorList>
            <consortium name="US DOE Joint Genome Institute (JGI-PGF)"/>
            <person name="Lucas S."/>
            <person name="Copeland A."/>
            <person name="Lapidus A."/>
            <person name="Glavina del Rio T."/>
            <person name="Dalin E."/>
            <person name="Tice H."/>
            <person name="Bruce D."/>
            <person name="Goodwin L."/>
            <person name="Pitluck S."/>
            <person name="Kyrpides N."/>
            <person name="Mavromatis K."/>
            <person name="Ivanova N."/>
            <person name="Mikhailova N."/>
            <person name="Foster B."/>
            <person name="Clum A."/>
            <person name="Brettin T."/>
            <person name="Detter J.C."/>
            <person name="Han C."/>
            <person name="Larimer F."/>
            <person name="Land M."/>
            <person name="Hauser L."/>
            <person name="Markowitz V."/>
            <person name="Cheng J.F."/>
            <person name="Hugenholtz P."/>
            <person name="Woyke T."/>
            <person name="Wu D."/>
            <person name="Gehrich-Schroeter G."/>
            <person name="Schneider S."/>
            <person name="Pukall S.R."/>
            <person name="Klenk H.P."/>
            <person name="Eisen J.A."/>
        </authorList>
    </citation>
    <scope>NUCLEOTIDE SEQUENCE [LARGE SCALE GENOMIC DNA]</scope>
    <source>
        <strain evidence="7">DSM 15894 / CECT 5975 / LMG 20990 / XIL07</strain>
    </source>
</reference>
<dbReference type="SUPFAM" id="SSF88723">
    <property type="entry name" value="PIN domain-like"/>
    <property type="match status" value="1"/>
</dbReference>
<sequence>MIAFDADVLIYAADVHNPLGRRVAALFDVDPEVSPFVGIGSVLLLPEVLTRPLRTGDADEQLTLISYLSRIETIPADGSTAQLGLSLAVDHGLRAADALHLATAVKAGADRFLTNNRKDFPKSIVEIDVVYPDDLPETSPQPPHEPT</sequence>
<evidence type="ECO:0000259" key="5">
    <source>
        <dbReference type="Pfam" id="PF01850"/>
    </source>
</evidence>